<dbReference type="PANTHER" id="PTHR43677">
    <property type="entry name" value="SHORT-CHAIN DEHYDROGENASE/REDUCTASE"/>
    <property type="match status" value="1"/>
</dbReference>
<reference evidence="4" key="2">
    <citation type="submission" date="2015-01" db="EMBL/GenBank/DDBJ databases">
        <title>Evolutionary Origins and Diversification of the Mycorrhizal Mutualists.</title>
        <authorList>
            <consortium name="DOE Joint Genome Institute"/>
            <consortium name="Mycorrhizal Genomics Consortium"/>
            <person name="Kohler A."/>
            <person name="Kuo A."/>
            <person name="Nagy L.G."/>
            <person name="Floudas D."/>
            <person name="Copeland A."/>
            <person name="Barry K.W."/>
            <person name="Cichocki N."/>
            <person name="Veneault-Fourrey C."/>
            <person name="LaButti K."/>
            <person name="Lindquist E.A."/>
            <person name="Lipzen A."/>
            <person name="Lundell T."/>
            <person name="Morin E."/>
            <person name="Murat C."/>
            <person name="Riley R."/>
            <person name="Ohm R."/>
            <person name="Sun H."/>
            <person name="Tunlid A."/>
            <person name="Henrissat B."/>
            <person name="Grigoriev I.V."/>
            <person name="Hibbett D.S."/>
            <person name="Martin F."/>
        </authorList>
    </citation>
    <scope>NUCLEOTIDE SEQUENCE [LARGE SCALE GENOMIC DNA]</scope>
    <source>
        <strain evidence="4">MAFF 305830</strain>
    </source>
</reference>
<dbReference type="EMBL" id="KN824288">
    <property type="protein sequence ID" value="KIM29610.1"/>
    <property type="molecule type" value="Genomic_DNA"/>
</dbReference>
<dbReference type="InterPro" id="IPR051397">
    <property type="entry name" value="Zn-ADH-like_protein"/>
</dbReference>
<evidence type="ECO:0000313" key="4">
    <source>
        <dbReference type="Proteomes" id="UP000054097"/>
    </source>
</evidence>
<accession>A0A0C3AYM5</accession>
<dbReference type="InterPro" id="IPR011032">
    <property type="entry name" value="GroES-like_sf"/>
</dbReference>
<dbReference type="SUPFAM" id="SSF50129">
    <property type="entry name" value="GroES-like"/>
    <property type="match status" value="1"/>
</dbReference>
<proteinExistence type="predicted"/>
<dbReference type="InterPro" id="IPR013154">
    <property type="entry name" value="ADH-like_N"/>
</dbReference>
<reference evidence="3 4" key="1">
    <citation type="submission" date="2014-04" db="EMBL/GenBank/DDBJ databases">
        <authorList>
            <consortium name="DOE Joint Genome Institute"/>
            <person name="Kuo A."/>
            <person name="Zuccaro A."/>
            <person name="Kohler A."/>
            <person name="Nagy L.G."/>
            <person name="Floudas D."/>
            <person name="Copeland A."/>
            <person name="Barry K.W."/>
            <person name="Cichocki N."/>
            <person name="Veneault-Fourrey C."/>
            <person name="LaButti K."/>
            <person name="Lindquist E.A."/>
            <person name="Lipzen A."/>
            <person name="Lundell T."/>
            <person name="Morin E."/>
            <person name="Murat C."/>
            <person name="Sun H."/>
            <person name="Tunlid A."/>
            <person name="Henrissat B."/>
            <person name="Grigoriev I.V."/>
            <person name="Hibbett D.S."/>
            <person name="Martin F."/>
            <person name="Nordberg H.P."/>
            <person name="Cantor M.N."/>
            <person name="Hua S.X."/>
        </authorList>
    </citation>
    <scope>NUCLEOTIDE SEQUENCE [LARGE SCALE GENOMIC DNA]</scope>
    <source>
        <strain evidence="3 4">MAFF 305830</strain>
    </source>
</reference>
<evidence type="ECO:0008006" key="5">
    <source>
        <dbReference type="Google" id="ProtNLM"/>
    </source>
</evidence>
<dbReference type="GO" id="GO:0016491">
    <property type="term" value="F:oxidoreductase activity"/>
    <property type="evidence" value="ECO:0007669"/>
    <property type="project" value="TreeGrafter"/>
</dbReference>
<dbReference type="InterPro" id="IPR036291">
    <property type="entry name" value="NAD(P)-bd_dom_sf"/>
</dbReference>
<dbReference type="Proteomes" id="UP000054097">
    <property type="component" value="Unassembled WGS sequence"/>
</dbReference>
<sequence length="376" mass="39642">MSLPTTHKALVLSSFSDPLDIKLQDVPTPSPVPGSAILKVLSSHVVSYGKDVFSGKIPYPMQLPITPGSGAVCRVAAVGPDAVTLRPGQLVIVEINIRARDDPSLNILQGLFAMGPAEKLMAEEWRHGSYAEYVKAPLENIYPLDEENLINKMGYTINDLCYIPTLMVPMGGLVDLNIKPGQSVVVAPATGSFGGAAVHMALALGAKVVAAGRNEDQLKTMAGVLGPLYGDRLTTVKLVGNIDADTEALKKASPGGQGFDAYIDFSPPAAAKSTHIASCIRALKTYGKVSLMGGIREDISIPYPLVMIKSLQISGRFMYERGAIVQLIAMIEAGIVKLGKVAGVEVVGAYKLEEVEAALNAAADNSGFGKEVVFVP</sequence>
<dbReference type="Gene3D" id="3.40.50.720">
    <property type="entry name" value="NAD(P)-binding Rossmann-like Domain"/>
    <property type="match status" value="1"/>
</dbReference>
<organism evidence="3 4">
    <name type="scientific">Serendipita vermifera MAFF 305830</name>
    <dbReference type="NCBI Taxonomy" id="933852"/>
    <lineage>
        <taxon>Eukaryota</taxon>
        <taxon>Fungi</taxon>
        <taxon>Dikarya</taxon>
        <taxon>Basidiomycota</taxon>
        <taxon>Agaricomycotina</taxon>
        <taxon>Agaricomycetes</taxon>
        <taxon>Sebacinales</taxon>
        <taxon>Serendipitaceae</taxon>
        <taxon>Serendipita</taxon>
    </lineage>
</organism>
<protein>
    <recommendedName>
        <fullName evidence="5">Alcohol dehydrogenase-like C-terminal domain-containing protein</fullName>
    </recommendedName>
</protein>
<keyword evidence="4" id="KW-1185">Reference proteome</keyword>
<dbReference type="Gene3D" id="3.90.180.10">
    <property type="entry name" value="Medium-chain alcohol dehydrogenases, catalytic domain"/>
    <property type="match status" value="1"/>
</dbReference>
<name>A0A0C3AYM5_SERVB</name>
<dbReference type="CDD" id="cd05188">
    <property type="entry name" value="MDR"/>
    <property type="match status" value="1"/>
</dbReference>
<evidence type="ECO:0000259" key="2">
    <source>
        <dbReference type="Pfam" id="PF08240"/>
    </source>
</evidence>
<feature type="domain" description="Alcohol dehydrogenase-like C-terminal" evidence="1">
    <location>
        <begin position="194"/>
        <end position="332"/>
    </location>
</feature>
<dbReference type="Pfam" id="PF08240">
    <property type="entry name" value="ADH_N"/>
    <property type="match status" value="1"/>
</dbReference>
<dbReference type="STRING" id="933852.A0A0C3AYM5"/>
<dbReference type="OrthoDB" id="203908at2759"/>
<dbReference type="HOGENOM" id="CLU_026673_0_0_1"/>
<gene>
    <name evidence="3" type="ORF">M408DRAFT_67891</name>
</gene>
<dbReference type="InterPro" id="IPR013149">
    <property type="entry name" value="ADH-like_C"/>
</dbReference>
<evidence type="ECO:0000313" key="3">
    <source>
        <dbReference type="EMBL" id="KIM29610.1"/>
    </source>
</evidence>
<dbReference type="AlphaFoldDB" id="A0A0C3AYM5"/>
<feature type="domain" description="Alcohol dehydrogenase-like N-terminal" evidence="2">
    <location>
        <begin position="38"/>
        <end position="145"/>
    </location>
</feature>
<dbReference type="SUPFAM" id="SSF51735">
    <property type="entry name" value="NAD(P)-binding Rossmann-fold domains"/>
    <property type="match status" value="1"/>
</dbReference>
<dbReference type="PANTHER" id="PTHR43677:SF4">
    <property type="entry name" value="QUINONE OXIDOREDUCTASE-LIKE PROTEIN 2"/>
    <property type="match status" value="1"/>
</dbReference>
<dbReference type="Pfam" id="PF00107">
    <property type="entry name" value="ADH_zinc_N"/>
    <property type="match status" value="1"/>
</dbReference>
<evidence type="ECO:0000259" key="1">
    <source>
        <dbReference type="Pfam" id="PF00107"/>
    </source>
</evidence>
<dbReference type="GO" id="GO:0005739">
    <property type="term" value="C:mitochondrion"/>
    <property type="evidence" value="ECO:0007669"/>
    <property type="project" value="TreeGrafter"/>
</dbReference>